<proteinExistence type="predicted"/>
<dbReference type="PANTHER" id="PTHR46619">
    <property type="entry name" value="RNA RECOGNITION MOTIF XS DOMAIN PROTEIN-RELATED"/>
    <property type="match status" value="1"/>
</dbReference>
<dbReference type="OrthoDB" id="777694at2759"/>
<feature type="domain" description="XS" evidence="2">
    <location>
        <begin position="751"/>
        <end position="878"/>
    </location>
</feature>
<reference evidence="4" key="2">
    <citation type="submission" date="2022-03" db="EMBL/GenBank/DDBJ databases">
        <title>Draft title - Genomic analysis of global carrot germplasm unveils the trajectory of domestication and the origin of high carotenoid orange carrot.</title>
        <authorList>
            <person name="Iorizzo M."/>
            <person name="Ellison S."/>
            <person name="Senalik D."/>
            <person name="Macko-Podgorni A."/>
            <person name="Grzebelus D."/>
            <person name="Bostan H."/>
            <person name="Rolling W."/>
            <person name="Curaba J."/>
            <person name="Simon P."/>
        </authorList>
    </citation>
    <scope>NUCLEOTIDE SEQUENCE</scope>
    <source>
        <tissue evidence="4">Leaf</tissue>
    </source>
</reference>
<gene>
    <name evidence="3" type="ORF">DCAR_012177</name>
    <name evidence="4" type="ORF">DCAR_0313798</name>
</gene>
<dbReference type="STRING" id="79200.A0A166C8B4"/>
<dbReference type="Gramene" id="KZN03421">
    <property type="protein sequence ID" value="KZN03421"/>
    <property type="gene ID" value="DCAR_012177"/>
</dbReference>
<dbReference type="EMBL" id="CP093345">
    <property type="protein sequence ID" value="WOG94502.1"/>
    <property type="molecule type" value="Genomic_DNA"/>
</dbReference>
<keyword evidence="5" id="KW-1185">Reference proteome</keyword>
<feature type="compositionally biased region" description="Basic and acidic residues" evidence="1">
    <location>
        <begin position="541"/>
        <end position="555"/>
    </location>
</feature>
<feature type="region of interest" description="Disordered" evidence="1">
    <location>
        <begin position="541"/>
        <end position="593"/>
    </location>
</feature>
<dbReference type="InterPro" id="IPR038588">
    <property type="entry name" value="XS_domain_sf"/>
</dbReference>
<dbReference type="Proteomes" id="UP000077755">
    <property type="component" value="Chromosome 3"/>
</dbReference>
<dbReference type="EMBL" id="LNRQ01000003">
    <property type="protein sequence ID" value="KZN03421.1"/>
    <property type="molecule type" value="Genomic_DNA"/>
</dbReference>
<dbReference type="AlphaFoldDB" id="A0A166C8B4"/>
<protein>
    <recommendedName>
        <fullName evidence="2">XS domain-containing protein</fullName>
    </recommendedName>
</protein>
<evidence type="ECO:0000313" key="5">
    <source>
        <dbReference type="Proteomes" id="UP000077755"/>
    </source>
</evidence>
<sequence length="903" mass="102542">MSMEDQALRLSRYSESLGNRNSTSMKFDWMQLLGDPAKSGTNDGGRLGRNDEGGSLRECDLEDNAIRLNFDGKCYGDGDFSGLGGFEGKLVDENPGPGLALSSRSLGDPVKSVGNDKICSLMELDMNDCCSAQAIRLDSERKRYTGSEYSGLGRFEKKLIDENPKPGFTVSSRGSDDSVVHQSLARENYREKNFSFRYLQDDNYSMEQSRARRLSSFGTGSLALLEKEYPGSLRSHSRISSGTDMLNAEMIDSTIVHNALDDNMCLKSSVPRTYLPAENIPVGEEHENDTYNESLRIRIGNVFQESDYFHVSASVPEDYSYDYFDSTLDKNNECYYEDLSGESRVWCDDSFLEGHKILGNNDLNLSRTQKWDKDIVDRRNAYRREQYVNQRSPVSGDDIYERSELAPWSEYGQYNVNNGHGSLLLEEGHVYERSGTIPFVENDEEFDGDYWERLADSESCLINTALVLKRKHYMDDISTNIYSGNIIPSNDERGEKNYYQGVPSEQLSADDREGFNLSKKLKSSNSRSERVPYRVIEHNSSGKDITKRLGPRRQDINASPSHLVSTPESSVKKRLGPVKTSKPSVKQRLGPAPKYNQTDFRLKIQNSGKLYQRAYDDNYLVQLEEASIGGMISTNVEPHKNSEEFKQLVHYAYFRFVKQLNENSAQRRRILEQGRAGRLKCIVCGSNSKEFLDTKSLVEHTFYSQKVGDRALHLGFHRALCMLMGWKNRTAGGRKWFCELLSDSEASSLKEDHIIWPPIVIIHNISLNSNNFDERVIVSIEELASILRGMGFEERVKVCRGRPANHSIMAVIFNSTLSGLKAAERLHNFYSETRHGRSDFENIRICSSSRRTGETSKASEKKAEHVLYGYLGIAEDLDKLEYETKKRCLVKSKKEIENIAMPM</sequence>
<evidence type="ECO:0000313" key="4">
    <source>
        <dbReference type="EMBL" id="WOG94502.1"/>
    </source>
</evidence>
<organism evidence="3">
    <name type="scientific">Daucus carota subsp. sativus</name>
    <name type="common">Carrot</name>
    <dbReference type="NCBI Taxonomy" id="79200"/>
    <lineage>
        <taxon>Eukaryota</taxon>
        <taxon>Viridiplantae</taxon>
        <taxon>Streptophyta</taxon>
        <taxon>Embryophyta</taxon>
        <taxon>Tracheophyta</taxon>
        <taxon>Spermatophyta</taxon>
        <taxon>Magnoliopsida</taxon>
        <taxon>eudicotyledons</taxon>
        <taxon>Gunneridae</taxon>
        <taxon>Pentapetalae</taxon>
        <taxon>asterids</taxon>
        <taxon>campanulids</taxon>
        <taxon>Apiales</taxon>
        <taxon>Apiaceae</taxon>
        <taxon>Apioideae</taxon>
        <taxon>Scandiceae</taxon>
        <taxon>Daucinae</taxon>
        <taxon>Daucus</taxon>
        <taxon>Daucus sect. Daucus</taxon>
    </lineage>
</organism>
<evidence type="ECO:0000256" key="1">
    <source>
        <dbReference type="SAM" id="MobiDB-lite"/>
    </source>
</evidence>
<dbReference type="InterPro" id="IPR005380">
    <property type="entry name" value="XS_domain"/>
</dbReference>
<reference evidence="3" key="1">
    <citation type="journal article" date="2016" name="Nat. Genet.">
        <title>A high-quality carrot genome assembly provides new insights into carotenoid accumulation and asterid genome evolution.</title>
        <authorList>
            <person name="Iorizzo M."/>
            <person name="Ellison S."/>
            <person name="Senalik D."/>
            <person name="Zeng P."/>
            <person name="Satapoomin P."/>
            <person name="Huang J."/>
            <person name="Bowman M."/>
            <person name="Iovene M."/>
            <person name="Sanseverino W."/>
            <person name="Cavagnaro P."/>
            <person name="Yildiz M."/>
            <person name="Macko-Podgorni A."/>
            <person name="Moranska E."/>
            <person name="Grzebelus E."/>
            <person name="Grzebelus D."/>
            <person name="Ashrafi H."/>
            <person name="Zheng Z."/>
            <person name="Cheng S."/>
            <person name="Spooner D."/>
            <person name="Van Deynze A."/>
            <person name="Simon P."/>
        </authorList>
    </citation>
    <scope>NUCLEOTIDE SEQUENCE [LARGE SCALE GENOMIC DNA]</scope>
    <source>
        <tissue evidence="3">Leaf</tissue>
    </source>
</reference>
<name>A0A166C8B4_DAUCS</name>
<dbReference type="KEGG" id="dcr:108211493"/>
<evidence type="ECO:0000259" key="2">
    <source>
        <dbReference type="Pfam" id="PF03468"/>
    </source>
</evidence>
<accession>A0A166C8B4</accession>
<dbReference type="PANTHER" id="PTHR46619:SF2">
    <property type="entry name" value="XS DOMAIN PROTEIN"/>
    <property type="match status" value="1"/>
</dbReference>
<dbReference type="Gene3D" id="3.30.70.2890">
    <property type="entry name" value="XS domain"/>
    <property type="match status" value="1"/>
</dbReference>
<evidence type="ECO:0000313" key="3">
    <source>
        <dbReference type="EMBL" id="KZN03421.1"/>
    </source>
</evidence>
<dbReference type="Pfam" id="PF03468">
    <property type="entry name" value="XS"/>
    <property type="match status" value="1"/>
</dbReference>
<feature type="compositionally biased region" description="Polar residues" evidence="1">
    <location>
        <begin position="556"/>
        <end position="569"/>
    </location>
</feature>
<dbReference type="GO" id="GO:0031047">
    <property type="term" value="P:regulatory ncRNA-mediated gene silencing"/>
    <property type="evidence" value="ECO:0007669"/>
    <property type="project" value="InterPro"/>
</dbReference>